<evidence type="ECO:0000256" key="2">
    <source>
        <dbReference type="ARBA" id="ARBA00004271"/>
    </source>
</evidence>
<comment type="caution">
    <text evidence="13">The sequence shown here is derived from an EMBL/GenBank/DDBJ whole genome shotgun (WGS) entry which is preliminary data.</text>
</comment>
<keyword evidence="5" id="KW-0052">Apoplast</keyword>
<keyword evidence="8" id="KW-0560">Oxidoreductase</keyword>
<evidence type="ECO:0000256" key="7">
    <source>
        <dbReference type="ARBA" id="ARBA00022737"/>
    </source>
</evidence>
<evidence type="ECO:0000256" key="3">
    <source>
        <dbReference type="ARBA" id="ARBA00010609"/>
    </source>
</evidence>
<comment type="similarity">
    <text evidence="3">Belongs to the multicopper oxidase family.</text>
</comment>
<feature type="domain" description="Plastocyanin-like" evidence="11">
    <location>
        <begin position="147"/>
        <end position="265"/>
    </location>
</feature>
<evidence type="ECO:0000256" key="8">
    <source>
        <dbReference type="ARBA" id="ARBA00023002"/>
    </source>
</evidence>
<dbReference type="Pfam" id="PF00394">
    <property type="entry name" value="Cu-oxidase"/>
    <property type="match status" value="1"/>
</dbReference>
<dbReference type="Gene3D" id="2.60.40.420">
    <property type="entry name" value="Cupredoxins - blue copper proteins"/>
    <property type="match status" value="2"/>
</dbReference>
<gene>
    <name evidence="13" type="ORF">Sango_0364000</name>
</gene>
<sequence>MILVCGAVGLGKTAKMIPEVVMRNKSRLCSSKPVVTVNGRFPGPNIYAREEDTLLIKVVNHVNYNMSIHWHGIKQFRTGWADGPAYITQCPIQPGQSYVYNFTVNGQRGTFLWHAHILWLRATVHGAIVVLPKPGVPYPFPKPHQEAVLILGEWWKSDVEDVINEAMDLGGAPNVSDAHTINGHPGPIANCIGQGGSNLGVTAGKTYLLRIINAALNEELFFKIAGHKLRVVEVDAAYVKPFDTDTLLIAPGQTTNALLTANLPVGRL</sequence>
<dbReference type="EMBL" id="JACGWL010000002">
    <property type="protein sequence ID" value="KAK4407830.1"/>
    <property type="molecule type" value="Genomic_DNA"/>
</dbReference>
<evidence type="ECO:0000256" key="1">
    <source>
        <dbReference type="ARBA" id="ARBA00000349"/>
    </source>
</evidence>
<evidence type="ECO:0000256" key="10">
    <source>
        <dbReference type="ARBA" id="ARBA00023185"/>
    </source>
</evidence>
<comment type="catalytic activity">
    <reaction evidence="1">
        <text>4 hydroquinone + O2 = 4 benzosemiquinone + 2 H2O</text>
        <dbReference type="Rhea" id="RHEA:11276"/>
        <dbReference type="ChEBI" id="CHEBI:15377"/>
        <dbReference type="ChEBI" id="CHEBI:15379"/>
        <dbReference type="ChEBI" id="CHEBI:17594"/>
        <dbReference type="ChEBI" id="CHEBI:17977"/>
        <dbReference type="EC" id="1.10.3.2"/>
    </reaction>
</comment>
<dbReference type="InterPro" id="IPR045087">
    <property type="entry name" value="Cu-oxidase_fam"/>
</dbReference>
<evidence type="ECO:0000256" key="5">
    <source>
        <dbReference type="ARBA" id="ARBA00022523"/>
    </source>
</evidence>
<organism evidence="13 14">
    <name type="scientific">Sesamum angolense</name>
    <dbReference type="NCBI Taxonomy" id="2727404"/>
    <lineage>
        <taxon>Eukaryota</taxon>
        <taxon>Viridiplantae</taxon>
        <taxon>Streptophyta</taxon>
        <taxon>Embryophyta</taxon>
        <taxon>Tracheophyta</taxon>
        <taxon>Spermatophyta</taxon>
        <taxon>Magnoliopsida</taxon>
        <taxon>eudicotyledons</taxon>
        <taxon>Gunneridae</taxon>
        <taxon>Pentapetalae</taxon>
        <taxon>asterids</taxon>
        <taxon>lamiids</taxon>
        <taxon>Lamiales</taxon>
        <taxon>Pedaliaceae</taxon>
        <taxon>Sesamum</taxon>
    </lineage>
</organism>
<dbReference type="GO" id="GO:0052716">
    <property type="term" value="F:hydroquinone:oxygen oxidoreductase activity"/>
    <property type="evidence" value="ECO:0007669"/>
    <property type="project" value="UniProtKB-EC"/>
</dbReference>
<evidence type="ECO:0000256" key="4">
    <source>
        <dbReference type="ARBA" id="ARBA00012297"/>
    </source>
</evidence>
<evidence type="ECO:0000259" key="11">
    <source>
        <dbReference type="Pfam" id="PF00394"/>
    </source>
</evidence>
<dbReference type="SUPFAM" id="SSF49503">
    <property type="entry name" value="Cupredoxins"/>
    <property type="match status" value="2"/>
</dbReference>
<dbReference type="InterPro" id="IPR008972">
    <property type="entry name" value="Cupredoxin"/>
</dbReference>
<protein>
    <recommendedName>
        <fullName evidence="4">laccase</fullName>
        <ecNumber evidence="4">1.10.3.2</ecNumber>
    </recommendedName>
</protein>
<keyword evidence="7" id="KW-0677">Repeat</keyword>
<dbReference type="InterPro" id="IPR034285">
    <property type="entry name" value="CuRO_2_LCC"/>
</dbReference>
<dbReference type="CDD" id="cd13875">
    <property type="entry name" value="CuRO_2_LCC_plant"/>
    <property type="match status" value="1"/>
</dbReference>
<dbReference type="PANTHER" id="PTHR11709">
    <property type="entry name" value="MULTI-COPPER OXIDASE"/>
    <property type="match status" value="1"/>
</dbReference>
<name>A0AAE1X9P7_9LAMI</name>
<dbReference type="PANTHER" id="PTHR11709:SF319">
    <property type="entry name" value="LACCASE-16"/>
    <property type="match status" value="1"/>
</dbReference>
<dbReference type="GO" id="GO:0048046">
    <property type="term" value="C:apoplast"/>
    <property type="evidence" value="ECO:0007669"/>
    <property type="project" value="UniProtKB-SubCell"/>
</dbReference>
<keyword evidence="14" id="KW-1185">Reference proteome</keyword>
<keyword evidence="6" id="KW-0964">Secreted</keyword>
<feature type="domain" description="Plastocyanin-like" evidence="12">
    <location>
        <begin position="22"/>
        <end position="133"/>
    </location>
</feature>
<dbReference type="InterPro" id="IPR011707">
    <property type="entry name" value="Cu-oxidase-like_N"/>
</dbReference>
<dbReference type="GO" id="GO:0046274">
    <property type="term" value="P:lignin catabolic process"/>
    <property type="evidence" value="ECO:0007669"/>
    <property type="project" value="UniProtKB-KW"/>
</dbReference>
<evidence type="ECO:0000259" key="12">
    <source>
        <dbReference type="Pfam" id="PF07732"/>
    </source>
</evidence>
<keyword evidence="9" id="KW-0186">Copper</keyword>
<dbReference type="CDD" id="cd13849">
    <property type="entry name" value="CuRO_1_LCC_plant"/>
    <property type="match status" value="1"/>
</dbReference>
<dbReference type="FunFam" id="2.60.40.420:FF:000062">
    <property type="entry name" value="Laccase"/>
    <property type="match status" value="1"/>
</dbReference>
<dbReference type="InterPro" id="IPR001117">
    <property type="entry name" value="Cu-oxidase_2nd"/>
</dbReference>
<evidence type="ECO:0000313" key="13">
    <source>
        <dbReference type="EMBL" id="KAK4407830.1"/>
    </source>
</evidence>
<evidence type="ECO:0000256" key="9">
    <source>
        <dbReference type="ARBA" id="ARBA00023008"/>
    </source>
</evidence>
<reference evidence="13" key="2">
    <citation type="journal article" date="2024" name="Plant">
        <title>Genomic evolution and insights into agronomic trait innovations of Sesamum species.</title>
        <authorList>
            <person name="Miao H."/>
            <person name="Wang L."/>
            <person name="Qu L."/>
            <person name="Liu H."/>
            <person name="Sun Y."/>
            <person name="Le M."/>
            <person name="Wang Q."/>
            <person name="Wei S."/>
            <person name="Zheng Y."/>
            <person name="Lin W."/>
            <person name="Duan Y."/>
            <person name="Cao H."/>
            <person name="Xiong S."/>
            <person name="Wang X."/>
            <person name="Wei L."/>
            <person name="Li C."/>
            <person name="Ma Q."/>
            <person name="Ju M."/>
            <person name="Zhao R."/>
            <person name="Li G."/>
            <person name="Mu C."/>
            <person name="Tian Q."/>
            <person name="Mei H."/>
            <person name="Zhang T."/>
            <person name="Gao T."/>
            <person name="Zhang H."/>
        </authorList>
    </citation>
    <scope>NUCLEOTIDE SEQUENCE</scope>
    <source>
        <strain evidence="13">K16</strain>
    </source>
</reference>
<dbReference type="Pfam" id="PF07732">
    <property type="entry name" value="Cu-oxidase_3"/>
    <property type="match status" value="1"/>
</dbReference>
<accession>A0AAE1X9P7</accession>
<dbReference type="EC" id="1.10.3.2" evidence="4"/>
<comment type="subcellular location">
    <subcellularLocation>
        <location evidence="2">Secreted</location>
        <location evidence="2">Extracellular space</location>
        <location evidence="2">Apoplast</location>
    </subcellularLocation>
</comment>
<evidence type="ECO:0000256" key="6">
    <source>
        <dbReference type="ARBA" id="ARBA00022525"/>
    </source>
</evidence>
<dbReference type="InterPro" id="IPR034288">
    <property type="entry name" value="CuRO_1_LCC"/>
</dbReference>
<dbReference type="Proteomes" id="UP001289374">
    <property type="component" value="Unassembled WGS sequence"/>
</dbReference>
<keyword evidence="10" id="KW-0439">Lignin degradation</keyword>
<proteinExistence type="inferred from homology"/>
<dbReference type="GO" id="GO:0005507">
    <property type="term" value="F:copper ion binding"/>
    <property type="evidence" value="ECO:0007669"/>
    <property type="project" value="InterPro"/>
</dbReference>
<dbReference type="AlphaFoldDB" id="A0AAE1X9P7"/>
<reference evidence="13" key="1">
    <citation type="submission" date="2020-06" db="EMBL/GenBank/DDBJ databases">
        <authorList>
            <person name="Li T."/>
            <person name="Hu X."/>
            <person name="Zhang T."/>
            <person name="Song X."/>
            <person name="Zhang H."/>
            <person name="Dai N."/>
            <person name="Sheng W."/>
            <person name="Hou X."/>
            <person name="Wei L."/>
        </authorList>
    </citation>
    <scope>NUCLEOTIDE SEQUENCE</scope>
    <source>
        <strain evidence="13">K16</strain>
        <tissue evidence="13">Leaf</tissue>
    </source>
</reference>
<evidence type="ECO:0000313" key="14">
    <source>
        <dbReference type="Proteomes" id="UP001289374"/>
    </source>
</evidence>